<name>A0A0K2TRU1_LEPSM</name>
<evidence type="ECO:0000259" key="1">
    <source>
        <dbReference type="Pfam" id="PF03184"/>
    </source>
</evidence>
<dbReference type="Gene3D" id="3.30.420.10">
    <property type="entry name" value="Ribonuclease H-like superfamily/Ribonuclease H"/>
    <property type="match status" value="1"/>
</dbReference>
<dbReference type="GO" id="GO:0003676">
    <property type="term" value="F:nucleic acid binding"/>
    <property type="evidence" value="ECO:0007669"/>
    <property type="project" value="InterPro"/>
</dbReference>
<reference evidence="2" key="1">
    <citation type="submission" date="2014-05" db="EMBL/GenBank/DDBJ databases">
        <authorList>
            <person name="Chronopoulou M."/>
        </authorList>
    </citation>
    <scope>NUCLEOTIDE SEQUENCE</scope>
    <source>
        <tissue evidence="2">Whole organism</tissue>
    </source>
</reference>
<dbReference type="EMBL" id="HACA01011382">
    <property type="protein sequence ID" value="CDW28743.1"/>
    <property type="molecule type" value="Transcribed_RNA"/>
</dbReference>
<dbReference type="InterPro" id="IPR036397">
    <property type="entry name" value="RNaseH_sf"/>
</dbReference>
<proteinExistence type="predicted"/>
<accession>A0A0K2TRU1</accession>
<evidence type="ECO:0000313" key="2">
    <source>
        <dbReference type="EMBL" id="CDW28743.1"/>
    </source>
</evidence>
<sequence length="85" mass="9610">MTYDNFLNLLKPFGQHANPSVQRPVLMVLDNHASHCSKSSIIFCRENQITLLSFLPLCSHEMQPLDNSMYGPFQSCFGDVVQGFC</sequence>
<dbReference type="InterPro" id="IPR004875">
    <property type="entry name" value="DDE_SF_endonuclease_dom"/>
</dbReference>
<protein>
    <submittedName>
        <fullName evidence="2">Putative LOC100571979 [Acyrthosiphon pisum]</fullName>
    </submittedName>
</protein>
<feature type="domain" description="DDE-1" evidence="1">
    <location>
        <begin position="1"/>
        <end position="78"/>
    </location>
</feature>
<organism evidence="2">
    <name type="scientific">Lepeophtheirus salmonis</name>
    <name type="common">Salmon louse</name>
    <name type="synonym">Caligus salmonis</name>
    <dbReference type="NCBI Taxonomy" id="72036"/>
    <lineage>
        <taxon>Eukaryota</taxon>
        <taxon>Metazoa</taxon>
        <taxon>Ecdysozoa</taxon>
        <taxon>Arthropoda</taxon>
        <taxon>Crustacea</taxon>
        <taxon>Multicrustacea</taxon>
        <taxon>Hexanauplia</taxon>
        <taxon>Copepoda</taxon>
        <taxon>Siphonostomatoida</taxon>
        <taxon>Caligidae</taxon>
        <taxon>Lepeophtheirus</taxon>
    </lineage>
</organism>
<dbReference type="AlphaFoldDB" id="A0A0K2TRU1"/>
<dbReference type="Pfam" id="PF03184">
    <property type="entry name" value="DDE_1"/>
    <property type="match status" value="1"/>
</dbReference>